<reference evidence="2" key="2">
    <citation type="submission" date="2022-06" db="UniProtKB">
        <authorList>
            <consortium name="EnsemblMetazoa"/>
        </authorList>
    </citation>
    <scope>IDENTIFICATION</scope>
    <source>
        <strain evidence="2">DF5081</strain>
    </source>
</reference>
<feature type="compositionally biased region" description="Basic and acidic residues" evidence="1">
    <location>
        <begin position="128"/>
        <end position="150"/>
    </location>
</feature>
<sequence>MFLNAKYSEVVMPDVDEEQIRKTEDMIRRIARQGKQVDYRQNNLSNRIRQVVYDMGVPQEYRVQESQYQPCSSRNGRRRRRRHDSSPRYQKYMKEVDSEEEDEVFYRREMKKSRNRAREEQSSEEEEDSHHSEKNKLMEEKQIQKKRGEEESSEDENPVSPQQKSLDERSNISRGSKNSPIVPTPSPKFIKDPDDDDNWRNALPYMCKPCKAPEAPTERKESMQAQLMNMSTSWVRPADPKTPRRSLMSELSKIEHPQNVTKLQIEQSLFKNSEIFEQETAASGKLRIKKQTMPPPLFHSSPKTSDFFRSDEGITMPSSIRNEIRPLLEESEDEEDPTVRHHDVDDYIAQGASKIDFSHGNVSSSSRKHESRSHESLLRLQNNLNRSRQSRKEKEEEEIIETISERKNVSMPEKQSERSVRKEKSTSSSTMHLNSRFQFSFRHEMPIKSAQKRPMLEIDEETQKMFEDVFDGEKANSEESKKNKQKYSFAI</sequence>
<evidence type="ECO:0000313" key="2">
    <source>
        <dbReference type="EnsemblMetazoa" id="CJA02043b.1"/>
    </source>
</evidence>
<feature type="compositionally biased region" description="Polar residues" evidence="1">
    <location>
        <begin position="172"/>
        <end position="181"/>
    </location>
</feature>
<evidence type="ECO:0000313" key="3">
    <source>
        <dbReference type="Proteomes" id="UP000005237"/>
    </source>
</evidence>
<reference evidence="3" key="1">
    <citation type="submission" date="2010-08" db="EMBL/GenBank/DDBJ databases">
        <authorList>
            <consortium name="Caenorhabditis japonica Sequencing Consortium"/>
            <person name="Wilson R.K."/>
        </authorList>
    </citation>
    <scope>NUCLEOTIDE SEQUENCE [LARGE SCALE GENOMIC DNA]</scope>
    <source>
        <strain evidence="3">DF5081</strain>
    </source>
</reference>
<feature type="compositionally biased region" description="Low complexity" evidence="1">
    <location>
        <begin position="378"/>
        <end position="387"/>
    </location>
</feature>
<feature type="compositionally biased region" description="Basic and acidic residues" evidence="1">
    <location>
        <begin position="471"/>
        <end position="482"/>
    </location>
</feature>
<feature type="region of interest" description="Disordered" evidence="1">
    <location>
        <begin position="286"/>
        <end position="437"/>
    </location>
</feature>
<feature type="region of interest" description="Disordered" evidence="1">
    <location>
        <begin position="229"/>
        <end position="253"/>
    </location>
</feature>
<dbReference type="EnsemblMetazoa" id="CJA02043b.1">
    <property type="protein sequence ID" value="CJA02043b.1"/>
    <property type="gene ID" value="WBGene00121247"/>
</dbReference>
<accession>A0A8R1HKQ8</accession>
<name>A0A8R1HKQ8_CAEJA</name>
<feature type="region of interest" description="Disordered" evidence="1">
    <location>
        <begin position="64"/>
        <end position="203"/>
    </location>
</feature>
<keyword evidence="3" id="KW-1185">Reference proteome</keyword>
<organism evidence="2 3">
    <name type="scientific">Caenorhabditis japonica</name>
    <dbReference type="NCBI Taxonomy" id="281687"/>
    <lineage>
        <taxon>Eukaryota</taxon>
        <taxon>Metazoa</taxon>
        <taxon>Ecdysozoa</taxon>
        <taxon>Nematoda</taxon>
        <taxon>Chromadorea</taxon>
        <taxon>Rhabditida</taxon>
        <taxon>Rhabditina</taxon>
        <taxon>Rhabditomorpha</taxon>
        <taxon>Rhabditoidea</taxon>
        <taxon>Rhabditidae</taxon>
        <taxon>Peloderinae</taxon>
        <taxon>Caenorhabditis</taxon>
    </lineage>
</organism>
<feature type="compositionally biased region" description="Polar residues" evidence="1">
    <location>
        <begin position="426"/>
        <end position="437"/>
    </location>
</feature>
<dbReference type="Proteomes" id="UP000005237">
    <property type="component" value="Unassembled WGS sequence"/>
</dbReference>
<dbReference type="AlphaFoldDB" id="A0A8R1HKQ8"/>
<feature type="compositionally biased region" description="Basic and acidic residues" evidence="1">
    <location>
        <begin position="403"/>
        <end position="425"/>
    </location>
</feature>
<proteinExistence type="predicted"/>
<evidence type="ECO:0000256" key="1">
    <source>
        <dbReference type="SAM" id="MobiDB-lite"/>
    </source>
</evidence>
<feature type="region of interest" description="Disordered" evidence="1">
    <location>
        <begin position="471"/>
        <end position="491"/>
    </location>
</feature>
<protein>
    <submittedName>
        <fullName evidence="2">Uncharacterized protein</fullName>
    </submittedName>
</protein>